<dbReference type="AlphaFoldDB" id="A0A0A2TG48"/>
<dbReference type="NCBIfam" id="TIGR01509">
    <property type="entry name" value="HAD-SF-IA-v3"/>
    <property type="match status" value="1"/>
</dbReference>
<dbReference type="eggNOG" id="COG0637">
    <property type="taxonomic scope" value="Bacteria"/>
</dbReference>
<gene>
    <name evidence="1" type="ORF">N782_04890</name>
</gene>
<dbReference type="SFLD" id="SFLDS00003">
    <property type="entry name" value="Haloacid_Dehalogenase"/>
    <property type="match status" value="1"/>
</dbReference>
<evidence type="ECO:0000313" key="2">
    <source>
        <dbReference type="Proteomes" id="UP000030147"/>
    </source>
</evidence>
<protein>
    <recommendedName>
        <fullName evidence="3">HAD family hydrolase</fullName>
    </recommendedName>
</protein>
<dbReference type="PRINTS" id="PR00413">
    <property type="entry name" value="HADHALOGNASE"/>
</dbReference>
<dbReference type="Gene3D" id="3.40.50.1000">
    <property type="entry name" value="HAD superfamily/HAD-like"/>
    <property type="match status" value="1"/>
</dbReference>
<dbReference type="PANTHER" id="PTHR18901:SF38">
    <property type="entry name" value="PSEUDOURIDINE-5'-PHOSPHATASE"/>
    <property type="match status" value="1"/>
</dbReference>
<dbReference type="SFLD" id="SFLDG01129">
    <property type="entry name" value="C1.5:_HAD__Beta-PGM__Phosphata"/>
    <property type="match status" value="1"/>
</dbReference>
<comment type="caution">
    <text evidence="1">The sequence shown here is derived from an EMBL/GenBank/DDBJ whole genome shotgun (WGS) entry which is preliminary data.</text>
</comment>
<dbReference type="Proteomes" id="UP000030147">
    <property type="component" value="Unassembled WGS sequence"/>
</dbReference>
<evidence type="ECO:0008006" key="3">
    <source>
        <dbReference type="Google" id="ProtNLM"/>
    </source>
</evidence>
<dbReference type="RefSeq" id="WP_036817596.1">
    <property type="nucleotide sequence ID" value="NZ_AVBF01000013.1"/>
</dbReference>
<evidence type="ECO:0000313" key="1">
    <source>
        <dbReference type="EMBL" id="KGP73393.1"/>
    </source>
</evidence>
<name>A0A0A2TG48_9BACI</name>
<dbReference type="STRING" id="1385514.N782_04890"/>
<proteinExistence type="predicted"/>
<dbReference type="EMBL" id="AVBF01000013">
    <property type="protein sequence ID" value="KGP73393.1"/>
    <property type="molecule type" value="Genomic_DNA"/>
</dbReference>
<dbReference type="InterPro" id="IPR041492">
    <property type="entry name" value="HAD_2"/>
</dbReference>
<accession>A0A0A2TG48</accession>
<reference evidence="1 2" key="1">
    <citation type="journal article" date="2015" name="Stand. Genomic Sci.">
        <title>High quality draft genome sequence of the moderately halophilic bacterium Pontibacillus yanchengensis Y32(T) and comparison among Pontibacillus genomes.</title>
        <authorList>
            <person name="Huang J."/>
            <person name="Qiao Z.X."/>
            <person name="Tang J.W."/>
            <person name="Wang G."/>
        </authorList>
    </citation>
    <scope>NUCLEOTIDE SEQUENCE [LARGE SCALE GENOMIC DNA]</scope>
    <source>
        <strain evidence="1 2">Y32</strain>
    </source>
</reference>
<organism evidence="1 2">
    <name type="scientific">Pontibacillus yanchengensis Y32</name>
    <dbReference type="NCBI Taxonomy" id="1385514"/>
    <lineage>
        <taxon>Bacteria</taxon>
        <taxon>Bacillati</taxon>
        <taxon>Bacillota</taxon>
        <taxon>Bacilli</taxon>
        <taxon>Bacillales</taxon>
        <taxon>Bacillaceae</taxon>
        <taxon>Pontibacillus</taxon>
    </lineage>
</organism>
<sequence length="222" mass="25644">MIKAIIFDFDGLIFDTETFEQQSFEEVFNYYQETFPKEEWLKSIGSSGDFNPYEELLKRNTHLSEEEVEKQREDHYQRIIQNKGPRAGVLEYIKRAKQLQLHLCLASSSSRKWITSHLQMIGIDINQFDFISTSDDVTQVKPDPELYNRVLDHFDLQPSEAIVFEDSPNGSLAAIRASIPCVIVPNSVTQQLQFDDRISLQLTSKEEKSLDEVIEFVETSIG</sequence>
<dbReference type="InterPro" id="IPR006439">
    <property type="entry name" value="HAD-SF_hydro_IA"/>
</dbReference>
<dbReference type="InterPro" id="IPR036412">
    <property type="entry name" value="HAD-like_sf"/>
</dbReference>
<dbReference type="InterPro" id="IPR023198">
    <property type="entry name" value="PGP-like_dom2"/>
</dbReference>
<dbReference type="SUPFAM" id="SSF56784">
    <property type="entry name" value="HAD-like"/>
    <property type="match status" value="1"/>
</dbReference>
<keyword evidence="2" id="KW-1185">Reference proteome</keyword>
<dbReference type="OrthoDB" id="9797743at2"/>
<dbReference type="InterPro" id="IPR023214">
    <property type="entry name" value="HAD_sf"/>
</dbReference>
<dbReference type="Gene3D" id="1.10.150.240">
    <property type="entry name" value="Putative phosphatase, domain 2"/>
    <property type="match status" value="1"/>
</dbReference>
<dbReference type="Pfam" id="PF13419">
    <property type="entry name" value="HAD_2"/>
    <property type="match status" value="1"/>
</dbReference>
<dbReference type="PANTHER" id="PTHR18901">
    <property type="entry name" value="2-DEOXYGLUCOSE-6-PHOSPHATE PHOSPHATASE 2"/>
    <property type="match status" value="1"/>
</dbReference>